<proteinExistence type="predicted"/>
<dbReference type="PROSITE" id="PS50994">
    <property type="entry name" value="INTEGRASE"/>
    <property type="match status" value="1"/>
</dbReference>
<dbReference type="Pfam" id="PF00665">
    <property type="entry name" value="rve"/>
    <property type="match status" value="1"/>
</dbReference>
<dbReference type="PANTHER" id="PTHR46889:SF4">
    <property type="entry name" value="TRANSPOSASE INSO FOR INSERTION SEQUENCE ELEMENT IS911B-RELATED"/>
    <property type="match status" value="1"/>
</dbReference>
<evidence type="ECO:0000313" key="3">
    <source>
        <dbReference type="EMBL" id="MEJ5947039.1"/>
    </source>
</evidence>
<dbReference type="EMBL" id="JBBIAA010000063">
    <property type="protein sequence ID" value="MEJ5947039.1"/>
    <property type="molecule type" value="Genomic_DNA"/>
</dbReference>
<dbReference type="InterPro" id="IPR036397">
    <property type="entry name" value="RNaseH_sf"/>
</dbReference>
<keyword evidence="4" id="KW-1185">Reference proteome</keyword>
<reference evidence="3 4" key="1">
    <citation type="journal article" date="2017" name="Int. J. Syst. Evol. Microbiol.">
        <title>Pseudokineococcus basanitobsidens sp. nov., isolated from volcanic rock.</title>
        <authorList>
            <person name="Lee D.W."/>
            <person name="Park M.Y."/>
            <person name="Kim J.J."/>
            <person name="Kim B.S."/>
        </authorList>
    </citation>
    <scope>NUCLEOTIDE SEQUENCE [LARGE SCALE GENOMIC DNA]</scope>
    <source>
        <strain evidence="3 4">DSM 103726</strain>
    </source>
</reference>
<name>A0ABU8RPP2_9ACTN</name>
<dbReference type="SUPFAM" id="SSF53098">
    <property type="entry name" value="Ribonuclease H-like"/>
    <property type="match status" value="1"/>
</dbReference>
<dbReference type="Proteomes" id="UP001387100">
    <property type="component" value="Unassembled WGS sequence"/>
</dbReference>
<evidence type="ECO:0000256" key="1">
    <source>
        <dbReference type="SAM" id="MobiDB-lite"/>
    </source>
</evidence>
<dbReference type="InterPro" id="IPR001584">
    <property type="entry name" value="Integrase_cat-core"/>
</dbReference>
<dbReference type="NCBIfam" id="NF033516">
    <property type="entry name" value="transpos_IS3"/>
    <property type="match status" value="1"/>
</dbReference>
<feature type="region of interest" description="Disordered" evidence="1">
    <location>
        <begin position="102"/>
        <end position="125"/>
    </location>
</feature>
<comment type="caution">
    <text evidence="3">The sequence shown here is derived from an EMBL/GenBank/DDBJ whole genome shotgun (WGS) entry which is preliminary data.</text>
</comment>
<dbReference type="Gene3D" id="3.30.420.10">
    <property type="entry name" value="Ribonuclease H-like superfamily/Ribonuclease H"/>
    <property type="match status" value="1"/>
</dbReference>
<feature type="domain" description="Integrase catalytic" evidence="2">
    <location>
        <begin position="123"/>
        <end position="285"/>
    </location>
</feature>
<dbReference type="InterPro" id="IPR050900">
    <property type="entry name" value="Transposase_IS3/IS150/IS904"/>
</dbReference>
<protein>
    <submittedName>
        <fullName evidence="3">IS3 family transposase</fullName>
    </submittedName>
</protein>
<dbReference type="PANTHER" id="PTHR46889">
    <property type="entry name" value="TRANSPOSASE INSF FOR INSERTION SEQUENCE IS3B-RELATED"/>
    <property type="match status" value="1"/>
</dbReference>
<feature type="region of interest" description="Disordered" evidence="1">
    <location>
        <begin position="25"/>
        <end position="53"/>
    </location>
</feature>
<sequence length="340" mass="36849">MKLTAVDQLRPQVGQVAACALVGQSRATAHRRAKPVAEGPKPRRTRESPASKLTDAEAARVLDVLTSPRFAEASVAQTWATLLDEGTYLCSQSTMHRLLRAAGAGGDRRRQATHPPRARPELTATGPGQVWSWDITKLKGPDRGVYYDLYVLIDIYSRYVVGWTIAAREDAAIASAMIEQATATHGAPNAVHADRGTSMTSKPVAALLADLGITKSHSRPKVSNDNPYSEAHFKTLKYAPDFPPRFGSLADAKAHCETFFGYYNHEHRHSGIGLHTPASVHHGTAEKIREQRAATLDAAYAAHPDRFARPPTPPTLPKVAWINQPAVPATDEDTPAAHST</sequence>
<dbReference type="InterPro" id="IPR048020">
    <property type="entry name" value="Transpos_IS3"/>
</dbReference>
<accession>A0ABU8RPP2</accession>
<dbReference type="InterPro" id="IPR012337">
    <property type="entry name" value="RNaseH-like_sf"/>
</dbReference>
<evidence type="ECO:0000259" key="2">
    <source>
        <dbReference type="PROSITE" id="PS50994"/>
    </source>
</evidence>
<gene>
    <name evidence="3" type="ORF">WDZ17_17245</name>
</gene>
<evidence type="ECO:0000313" key="4">
    <source>
        <dbReference type="Proteomes" id="UP001387100"/>
    </source>
</evidence>
<organism evidence="3 4">
    <name type="scientific">Pseudokineococcus basanitobsidens</name>
    <dbReference type="NCBI Taxonomy" id="1926649"/>
    <lineage>
        <taxon>Bacteria</taxon>
        <taxon>Bacillati</taxon>
        <taxon>Actinomycetota</taxon>
        <taxon>Actinomycetes</taxon>
        <taxon>Kineosporiales</taxon>
        <taxon>Kineosporiaceae</taxon>
        <taxon>Pseudokineococcus</taxon>
    </lineage>
</organism>